<dbReference type="OrthoDB" id="38701at2"/>
<feature type="transmembrane region" description="Helical" evidence="1">
    <location>
        <begin position="7"/>
        <end position="29"/>
    </location>
</feature>
<proteinExistence type="predicted"/>
<gene>
    <name evidence="2" type="ORF">DWX94_01195</name>
</gene>
<dbReference type="Proteomes" id="UP000283295">
    <property type="component" value="Unassembled WGS sequence"/>
</dbReference>
<accession>A0A412IVH7</accession>
<keyword evidence="1" id="KW-0812">Transmembrane</keyword>
<reference evidence="2 3" key="1">
    <citation type="submission" date="2018-08" db="EMBL/GenBank/DDBJ databases">
        <title>A genome reference for cultivated species of the human gut microbiota.</title>
        <authorList>
            <person name="Zou Y."/>
            <person name="Xue W."/>
            <person name="Luo G."/>
        </authorList>
    </citation>
    <scope>NUCLEOTIDE SEQUENCE [LARGE SCALE GENOMIC DNA]</scope>
    <source>
        <strain evidence="2 3">AF22-21</strain>
    </source>
</reference>
<evidence type="ECO:0000256" key="1">
    <source>
        <dbReference type="SAM" id="Phobius"/>
    </source>
</evidence>
<sequence length="2218" mass="244601">MFKNKKIVLSSIAIIFALVVSSIFVNYTLANSDSQASVSDATGSGTTTGLTGLSNIDLAIENSNNASKKATGEDKYRIVQIVPDTYADYATMDNKLKSEVASKKLTTADSVRKLTGYDKTTYLWRYVYAGEYFRLAVFNGYKTIKDNMAAGAVTLTTCTVSELNSMSANAQEILNQADFIYIWANSSSDYASTSGDISEDLYNWLDAYATANSHPIAMVSGTLCTDTPSGIVGNNDTYRMGTLAYKLITKNVVARYDNVLVTDADFFKTLYEEADENNEPTPDIEKTKYTISDFILKAERTASQGGSDYLNFGTYYKWYDGVSITDFLDGNIPDSITDSTYDKAGSRSGLTGDRKEWNFDNAKVLIISEDGANSAMFTEMKEKSSGNSAESAASDYKFDKKTQTWKSVEKAPNSELTGHMYANGTSASGTGISKYVPSGADIYVLDSANIVDALTNGGVPYSNMALSNSAYMDVKTKTVSGTVRLTDMAVDDDHALAVEDVNLSAYLVVDNGTELHLAGTSADEMMMCPLTKQEIPKLDTNGDELTDDDGNTIMETVYTYSFPKLDPSYKYRVVIGGDDGFSADDYTVGMAQAGEDSANGDTQDNADNVYDFIIKAAEEDNVDGYTFRKDAEGNEDATVVVTRDDFNASVDKPDLGAVYKSDLIYTGFDLSDESKIAEYVKNQHDAYTASQIGLVSANPDKVDLTQFDFVFIDKGTYNKEIGRDVFKALTGGVESGQYFIVSSKAGDGKGSNTGTGGGNDKPGITVITSPSAKAIADVINASVYRDGADNKFKVLEIQPDYPIDVDLAESKSGGSSYTKHSDGSSFTGDYYTVPSDVVSGKAKEELPSITEYYEFDLTKAKIAYALRDLGVKYGDVDLTQVSTEALVGMSEDVMASYDLIYIGGDISAMDRSLDEVYAYNPIGNGTGAYALGYGIPTFIMYTHTGMLQKVKANSTIEGKPVMATGVNGGTADVYMPENGNDLTKTKFDQLSAYVTSGRPVMVSSELTSVYEKMNGYNVSGNTKTLSNVQRMSGYWFKDDGDIERGNMYLDPSSRMYSLIDIIYARKNSQTASSSVLWGIDMSDTQPIDNADMTYGDGLWTMKVENGNVTDDIPDTDAQSKAWYNKESQSYKVYKKYAMVPSDMNCSLIKNLVQRSVSRARINIITKPTKYVQGIESTYLRTTSLPFEFNITGPSSSYTYKLYVDKDKNGTYDADNDYYLSDTFKSGENVKVAVILDDTFFGSAAWYLEIIDSDKNVIATSSGLSKIVKTIDGKADINVLQIQTMCKGQSADYQTMPDMLYFDIESQWAHKIMYYNGAADDVRFDSAMNLKQNSVLGRHENRFGIVEYDYSAGDDNWFTNLADALTEDYDINLDMVVATADKAGFTTTDGVSGTYGCLDTWVEEAETLKKGGSVEGHDKDWYSQNLAAALDEYNTASAAVDAPKKKIDAFLTGAIAHINGTTVNDAKYKTFKDNIRNGSTEQLTQLYQTAIDTGEYYLVFLKYFSKTDINSDADLDNFGEYGKLFKEYRNAKNAELNARDKYQTYLRRSYAEDFLTNMYSILVLGPSDDFGNFEIDLKQTTCDYIKRYVDNGGDLFFFHDTMTPYYNYGAYNLTKTLLDVVGMNRFHVDMTNQANSYTSKSVQTITGYTKSIPAGVKYGKLEEDGYIYQSTNNHSEMPAGYANFSGTLSEDCDVYDYSYKHQNDNSWTAVSGQIPVLDTQNYQVNNRDQMVMKHMIAGTQVNDVYVYQDVVKYDKLGIIENDKITRNEYFKKVEAKAGQSGYIYQDAVEGGDPIYGDSINEMEFKSTNSNLYYLTKYANNPDLNQTAGLYNSIKANITDSPKAGDLGQVTSSGWNISALSMSSMYYAMDKSMGDGKYLNYIYANMDVNDAVKKTVRDGNHDETDLSQTAKASQLNEGLVTLYPFNIGSSLNISGTHQQAYSLDIENSNTKVWYTLAGCNNNSNKKAKSSMYAADPYDAMESYFIYTSAYGSGAITYCGAGHTSVTGSKTKNNDERKLFINVIVNSAAAVQPAPTLKCFEPKQTWKSEDELPKDKEALASTGRTVYVKTVDSKTEAPSFDYLVKIPNLTKITSVRLYYDLNYDDSDYSNRPSYTDGTDKLITEYTTKGDKSLTEITGELKEIARDDGTNVRLAPSDVCFAPYGGTYTYIVVEVYYQGKTTPVYALIKVKASDPLFDLTDNTIDVPAYDDDFIAEKKKVFA</sequence>
<dbReference type="EMBL" id="QRVK01000002">
    <property type="protein sequence ID" value="RGS44043.1"/>
    <property type="molecule type" value="Genomic_DNA"/>
</dbReference>
<name>A0A412IVH7_9FIRM</name>
<evidence type="ECO:0000313" key="3">
    <source>
        <dbReference type="Proteomes" id="UP000283295"/>
    </source>
</evidence>
<dbReference type="RefSeq" id="WP_119201929.1">
    <property type="nucleotide sequence ID" value="NZ_WQPF01000029.1"/>
</dbReference>
<organism evidence="2 3">
    <name type="scientific">Coprococcus eutactus</name>
    <dbReference type="NCBI Taxonomy" id="33043"/>
    <lineage>
        <taxon>Bacteria</taxon>
        <taxon>Bacillati</taxon>
        <taxon>Bacillota</taxon>
        <taxon>Clostridia</taxon>
        <taxon>Lachnospirales</taxon>
        <taxon>Lachnospiraceae</taxon>
        <taxon>Coprococcus</taxon>
    </lineage>
</organism>
<keyword evidence="1" id="KW-1133">Transmembrane helix</keyword>
<evidence type="ECO:0000313" key="2">
    <source>
        <dbReference type="EMBL" id="RGS44043.1"/>
    </source>
</evidence>
<keyword evidence="1" id="KW-0472">Membrane</keyword>
<protein>
    <submittedName>
        <fullName evidence="2">DUF5057 domain-containing protein</fullName>
    </submittedName>
</protein>
<comment type="caution">
    <text evidence="2">The sequence shown here is derived from an EMBL/GenBank/DDBJ whole genome shotgun (WGS) entry which is preliminary data.</text>
</comment>